<evidence type="ECO:0000256" key="7">
    <source>
        <dbReference type="ARBA" id="ARBA00023136"/>
    </source>
</evidence>
<organism evidence="10 11">
    <name type="scientific">Enterobacter cloacae</name>
    <dbReference type="NCBI Taxonomy" id="550"/>
    <lineage>
        <taxon>Bacteria</taxon>
        <taxon>Pseudomonadati</taxon>
        <taxon>Pseudomonadota</taxon>
        <taxon>Gammaproteobacteria</taxon>
        <taxon>Enterobacterales</taxon>
        <taxon>Enterobacteriaceae</taxon>
        <taxon>Enterobacter</taxon>
        <taxon>Enterobacter cloacae complex</taxon>
    </lineage>
</organism>
<evidence type="ECO:0000313" key="11">
    <source>
        <dbReference type="Proteomes" id="UP000255106"/>
    </source>
</evidence>
<feature type="transmembrane region" description="Helical" evidence="8">
    <location>
        <begin position="70"/>
        <end position="89"/>
    </location>
</feature>
<comment type="similarity">
    <text evidence="2">Belongs to the AAE transporter (TC 2.A.81) family.</text>
</comment>
<evidence type="ECO:0000256" key="6">
    <source>
        <dbReference type="ARBA" id="ARBA00022989"/>
    </source>
</evidence>
<evidence type="ECO:0000256" key="3">
    <source>
        <dbReference type="ARBA" id="ARBA00022448"/>
    </source>
</evidence>
<evidence type="ECO:0000313" key="10">
    <source>
        <dbReference type="EMBL" id="STQ07745.1"/>
    </source>
</evidence>
<feature type="domain" description="YidE/YbjL duplication" evidence="9">
    <location>
        <begin position="2"/>
        <end position="83"/>
    </location>
</feature>
<dbReference type="Proteomes" id="UP000255106">
    <property type="component" value="Unassembled WGS sequence"/>
</dbReference>
<dbReference type="Pfam" id="PF06826">
    <property type="entry name" value="Asp-Al_Ex"/>
    <property type="match status" value="1"/>
</dbReference>
<dbReference type="PANTHER" id="PTHR30445:SF3">
    <property type="entry name" value="TRANSPORT PROTEIN YIDE-RELATED"/>
    <property type="match status" value="1"/>
</dbReference>
<name>A0A377LN11_ENTCL</name>
<dbReference type="GO" id="GO:0005886">
    <property type="term" value="C:plasma membrane"/>
    <property type="evidence" value="ECO:0007669"/>
    <property type="project" value="UniProtKB-SubCell"/>
</dbReference>
<accession>A0A377LN11</accession>
<evidence type="ECO:0000256" key="5">
    <source>
        <dbReference type="ARBA" id="ARBA00022692"/>
    </source>
</evidence>
<evidence type="ECO:0000259" key="9">
    <source>
        <dbReference type="Pfam" id="PF06826"/>
    </source>
</evidence>
<proteinExistence type="inferred from homology"/>
<sequence length="90" mass="9648">MSWVGYGIFITAIPLLTVGILARMFAKMNYLTLCGMLAGSMTDPPALAFANSLHATSGAAALSYATVYPLVMFLRIITPQLLAVLFWGMS</sequence>
<feature type="transmembrane region" description="Helical" evidence="8">
    <location>
        <begin position="6"/>
        <end position="26"/>
    </location>
</feature>
<keyword evidence="5 8" id="KW-0812">Transmembrane</keyword>
<keyword evidence="4" id="KW-1003">Cell membrane</keyword>
<keyword evidence="6 8" id="KW-1133">Transmembrane helix</keyword>
<evidence type="ECO:0000256" key="2">
    <source>
        <dbReference type="ARBA" id="ARBA00009854"/>
    </source>
</evidence>
<evidence type="ECO:0000256" key="8">
    <source>
        <dbReference type="SAM" id="Phobius"/>
    </source>
</evidence>
<evidence type="ECO:0000256" key="1">
    <source>
        <dbReference type="ARBA" id="ARBA00004651"/>
    </source>
</evidence>
<dbReference type="EMBL" id="UGJB01000004">
    <property type="protein sequence ID" value="STQ07745.1"/>
    <property type="molecule type" value="Genomic_DNA"/>
</dbReference>
<dbReference type="AlphaFoldDB" id="A0A377LN11"/>
<keyword evidence="7 8" id="KW-0472">Membrane</keyword>
<evidence type="ECO:0000256" key="4">
    <source>
        <dbReference type="ARBA" id="ARBA00022475"/>
    </source>
</evidence>
<reference evidence="10 11" key="1">
    <citation type="submission" date="2018-06" db="EMBL/GenBank/DDBJ databases">
        <authorList>
            <consortium name="Pathogen Informatics"/>
            <person name="Doyle S."/>
        </authorList>
    </citation>
    <scope>NUCLEOTIDE SEQUENCE [LARGE SCALE GENOMIC DNA]</scope>
    <source>
        <strain evidence="10 11">NCTC10005</strain>
    </source>
</reference>
<protein>
    <submittedName>
        <fullName evidence="10">Protein YidE</fullName>
    </submittedName>
</protein>
<dbReference type="InterPro" id="IPR006512">
    <property type="entry name" value="YidE_YbjL"/>
</dbReference>
<comment type="subcellular location">
    <subcellularLocation>
        <location evidence="1">Cell membrane</location>
        <topology evidence="1">Multi-pass membrane protein</topology>
    </subcellularLocation>
</comment>
<dbReference type="InterPro" id="IPR050144">
    <property type="entry name" value="AAE_transporter"/>
</dbReference>
<gene>
    <name evidence="10" type="primary">yidE_3</name>
    <name evidence="10" type="ORF">NCTC10005_00379</name>
</gene>
<keyword evidence="3" id="KW-0813">Transport</keyword>
<dbReference type="PANTHER" id="PTHR30445">
    <property type="entry name" value="K(+)_H(+) ANTIPORTER SUBUNIT KHTT"/>
    <property type="match status" value="1"/>
</dbReference>